<reference evidence="7 8" key="1">
    <citation type="submission" date="2024-03" db="EMBL/GenBank/DDBJ databases">
        <title>The Acrasis kona genome and developmental transcriptomes reveal deep origins of eukaryotic multicellular pathways.</title>
        <authorList>
            <person name="Sheikh S."/>
            <person name="Fu C.-J."/>
            <person name="Brown M.W."/>
            <person name="Baldauf S.L."/>
        </authorList>
    </citation>
    <scope>NUCLEOTIDE SEQUENCE [LARGE SCALE GENOMIC DNA]</scope>
    <source>
        <strain evidence="7 8">ATCC MYA-3509</strain>
    </source>
</reference>
<dbReference type="Pfam" id="PF00588">
    <property type="entry name" value="SpoU_methylase"/>
    <property type="match status" value="1"/>
</dbReference>
<comment type="caution">
    <text evidence="7">The sequence shown here is derived from an EMBL/GenBank/DDBJ whole genome shotgun (WGS) entry which is preliminary data.</text>
</comment>
<dbReference type="FunFam" id="3.40.1280.10:FF:000002">
    <property type="entry name" value="Peptidylprolyl isomerase"/>
    <property type="match status" value="1"/>
</dbReference>
<gene>
    <name evidence="7" type="ORF">AKO1_000811</name>
</gene>
<dbReference type="InterPro" id="IPR029028">
    <property type="entry name" value="Alpha/beta_knot_MTases"/>
</dbReference>
<dbReference type="PANTHER" id="PTHR42971">
    <property type="entry name" value="TRNA (CYTIDINE(34)-2'-O)-METHYLTRANSFERASE"/>
    <property type="match status" value="1"/>
</dbReference>
<dbReference type="GO" id="GO:0002131">
    <property type="term" value="P:wobble position cytosine ribose methylation"/>
    <property type="evidence" value="ECO:0007669"/>
    <property type="project" value="TreeGrafter"/>
</dbReference>
<dbReference type="Proteomes" id="UP001431209">
    <property type="component" value="Unassembled WGS sequence"/>
</dbReference>
<dbReference type="GO" id="GO:0003723">
    <property type="term" value="F:RNA binding"/>
    <property type="evidence" value="ECO:0007669"/>
    <property type="project" value="InterPro"/>
</dbReference>
<accession>A0AAW2ZBQ5</accession>
<keyword evidence="5" id="KW-0819">tRNA processing</keyword>
<keyword evidence="8" id="KW-1185">Reference proteome</keyword>
<evidence type="ECO:0000256" key="3">
    <source>
        <dbReference type="ARBA" id="ARBA00022679"/>
    </source>
</evidence>
<keyword evidence="1" id="KW-0963">Cytoplasm</keyword>
<evidence type="ECO:0000256" key="1">
    <source>
        <dbReference type="ARBA" id="ARBA00022490"/>
    </source>
</evidence>
<dbReference type="InterPro" id="IPR029026">
    <property type="entry name" value="tRNA_m1G_MTases_N"/>
</dbReference>
<evidence type="ECO:0000313" key="8">
    <source>
        <dbReference type="Proteomes" id="UP001431209"/>
    </source>
</evidence>
<dbReference type="InterPro" id="IPR016914">
    <property type="entry name" value="TrmL"/>
</dbReference>
<keyword evidence="2" id="KW-0489">Methyltransferase</keyword>
<dbReference type="CDD" id="cd18094">
    <property type="entry name" value="SpoU-like_TrmL"/>
    <property type="match status" value="1"/>
</dbReference>
<name>A0AAW2ZBQ5_9EUKA</name>
<evidence type="ECO:0000313" key="7">
    <source>
        <dbReference type="EMBL" id="KAL0487337.1"/>
    </source>
</evidence>
<dbReference type="AlphaFoldDB" id="A0AAW2ZBQ5"/>
<dbReference type="InterPro" id="IPR001537">
    <property type="entry name" value="SpoU_MeTrfase"/>
</dbReference>
<sequence>MLRNISNIGTRNKSCLRKYTSKILNIVGEESKVNLGNNKPHVVLYEPEIAPNTGNIIRLSANTGYNLHLIEPLGFSFDDARLRRAGLDYHEFAGVCIHKNFDAFCAAVNPNRIFAITTKGTKNYDEPQYQPGDALVFGPETRGLPKEFINALPEDQRIRIPMMPNSRSLNLSNSCAVLIYESWRQLKFINSQ</sequence>
<evidence type="ECO:0000256" key="4">
    <source>
        <dbReference type="ARBA" id="ARBA00022691"/>
    </source>
</evidence>
<dbReference type="SUPFAM" id="SSF75217">
    <property type="entry name" value="alpha/beta knot"/>
    <property type="match status" value="1"/>
</dbReference>
<feature type="domain" description="tRNA/rRNA methyltransferase SpoU type" evidence="6">
    <location>
        <begin position="41"/>
        <end position="180"/>
    </location>
</feature>
<keyword evidence="4" id="KW-0949">S-adenosyl-L-methionine</keyword>
<dbReference type="HAMAP" id="MF_01885">
    <property type="entry name" value="tRNA_methyltr_TrmL"/>
    <property type="match status" value="1"/>
</dbReference>
<protein>
    <submittedName>
        <fullName evidence="7">tRNA (Uridine(34)/cytosine(34)/5-carboxymethylaminomethyluridine(34)-2'-O)-methyltransferase TrmL</fullName>
    </submittedName>
</protein>
<dbReference type="GO" id="GO:0008173">
    <property type="term" value="F:RNA methyltransferase activity"/>
    <property type="evidence" value="ECO:0007669"/>
    <property type="project" value="InterPro"/>
</dbReference>
<evidence type="ECO:0000256" key="2">
    <source>
        <dbReference type="ARBA" id="ARBA00022603"/>
    </source>
</evidence>
<dbReference type="EMBL" id="JAOPGA020001331">
    <property type="protein sequence ID" value="KAL0487337.1"/>
    <property type="molecule type" value="Genomic_DNA"/>
</dbReference>
<evidence type="ECO:0000256" key="5">
    <source>
        <dbReference type="ARBA" id="ARBA00022694"/>
    </source>
</evidence>
<dbReference type="GO" id="GO:0042802">
    <property type="term" value="F:identical protein binding"/>
    <property type="evidence" value="ECO:0007669"/>
    <property type="project" value="UniProtKB-ARBA"/>
</dbReference>
<dbReference type="Gene3D" id="3.40.1280.10">
    <property type="match status" value="1"/>
</dbReference>
<evidence type="ECO:0000259" key="6">
    <source>
        <dbReference type="Pfam" id="PF00588"/>
    </source>
</evidence>
<keyword evidence="3" id="KW-0808">Transferase</keyword>
<dbReference type="NCBIfam" id="TIGR00185">
    <property type="entry name" value="tRNA_yibK_trmL"/>
    <property type="match status" value="1"/>
</dbReference>
<organism evidence="7 8">
    <name type="scientific">Acrasis kona</name>
    <dbReference type="NCBI Taxonomy" id="1008807"/>
    <lineage>
        <taxon>Eukaryota</taxon>
        <taxon>Discoba</taxon>
        <taxon>Heterolobosea</taxon>
        <taxon>Tetramitia</taxon>
        <taxon>Eutetramitia</taxon>
        <taxon>Acrasidae</taxon>
        <taxon>Acrasis</taxon>
    </lineage>
</organism>
<dbReference type="PANTHER" id="PTHR42971:SF1">
    <property type="entry name" value="TRNA (CYTIDINE(34)-2'-O)-METHYLTRANSFERASE"/>
    <property type="match status" value="1"/>
</dbReference>
<dbReference type="GO" id="GO:0002132">
    <property type="term" value="P:wobble position uridine ribose methylation"/>
    <property type="evidence" value="ECO:0007669"/>
    <property type="project" value="TreeGrafter"/>
</dbReference>
<proteinExistence type="inferred from homology"/>